<reference evidence="2" key="2">
    <citation type="submission" date="2022-01" db="EMBL/GenBank/DDBJ databases">
        <authorList>
            <person name="Yamashiro T."/>
            <person name="Shiraishi A."/>
            <person name="Satake H."/>
            <person name="Nakayama K."/>
        </authorList>
    </citation>
    <scope>NUCLEOTIDE SEQUENCE</scope>
</reference>
<feature type="compositionally biased region" description="Polar residues" evidence="1">
    <location>
        <begin position="142"/>
        <end position="156"/>
    </location>
</feature>
<dbReference type="Proteomes" id="UP001151760">
    <property type="component" value="Unassembled WGS sequence"/>
</dbReference>
<evidence type="ECO:0000313" key="2">
    <source>
        <dbReference type="EMBL" id="GJT48029.1"/>
    </source>
</evidence>
<name>A0ABQ5EAV9_9ASTR</name>
<organism evidence="2 3">
    <name type="scientific">Tanacetum coccineum</name>
    <dbReference type="NCBI Taxonomy" id="301880"/>
    <lineage>
        <taxon>Eukaryota</taxon>
        <taxon>Viridiplantae</taxon>
        <taxon>Streptophyta</taxon>
        <taxon>Embryophyta</taxon>
        <taxon>Tracheophyta</taxon>
        <taxon>Spermatophyta</taxon>
        <taxon>Magnoliopsida</taxon>
        <taxon>eudicotyledons</taxon>
        <taxon>Gunneridae</taxon>
        <taxon>Pentapetalae</taxon>
        <taxon>asterids</taxon>
        <taxon>campanulids</taxon>
        <taxon>Asterales</taxon>
        <taxon>Asteraceae</taxon>
        <taxon>Asteroideae</taxon>
        <taxon>Anthemideae</taxon>
        <taxon>Anthemidinae</taxon>
        <taxon>Tanacetum</taxon>
    </lineage>
</organism>
<gene>
    <name evidence="2" type="ORF">Tco_0974186</name>
</gene>
<sequence>MMKEMYLKEIKTTKMAKAKENVLNVGIQITSSESVQNYQEATIKEPLLEDHEVIATKMKKKRLKMKNVLWLKLLMRIKSARATPKAYLPYAMFLTRLFRHVMEHYPHLENGIYYVVERVMCPLVLRQARRPRSDRGKARHSVSLTSAHHNCESSSHQGDDDEDDGASHASTPSPTTYLNSLGPLDYQQYDVPTSSKQNDDLLFEGQTDLLNQTQQMYKELRGGFKSFGKALRGVFGNKKK</sequence>
<reference evidence="2" key="1">
    <citation type="journal article" date="2022" name="Int. J. Mol. Sci.">
        <title>Draft Genome of Tanacetum Coccineum: Genomic Comparison of Closely Related Tanacetum-Family Plants.</title>
        <authorList>
            <person name="Yamashiro T."/>
            <person name="Shiraishi A."/>
            <person name="Nakayama K."/>
            <person name="Satake H."/>
        </authorList>
    </citation>
    <scope>NUCLEOTIDE SEQUENCE</scope>
</reference>
<accession>A0ABQ5EAV9</accession>
<feature type="region of interest" description="Disordered" evidence="1">
    <location>
        <begin position="129"/>
        <end position="182"/>
    </location>
</feature>
<keyword evidence="3" id="KW-1185">Reference proteome</keyword>
<dbReference type="EMBL" id="BQNB010016118">
    <property type="protein sequence ID" value="GJT48029.1"/>
    <property type="molecule type" value="Genomic_DNA"/>
</dbReference>
<protein>
    <submittedName>
        <fullName evidence="2">Uncharacterized protein</fullName>
    </submittedName>
</protein>
<evidence type="ECO:0000256" key="1">
    <source>
        <dbReference type="SAM" id="MobiDB-lite"/>
    </source>
</evidence>
<proteinExistence type="predicted"/>
<comment type="caution">
    <text evidence="2">The sequence shown here is derived from an EMBL/GenBank/DDBJ whole genome shotgun (WGS) entry which is preliminary data.</text>
</comment>
<evidence type="ECO:0000313" key="3">
    <source>
        <dbReference type="Proteomes" id="UP001151760"/>
    </source>
</evidence>
<feature type="compositionally biased region" description="Polar residues" evidence="1">
    <location>
        <begin position="168"/>
        <end position="179"/>
    </location>
</feature>